<accession>T0ZMM6</accession>
<dbReference type="InterPro" id="IPR029055">
    <property type="entry name" value="Ntn_hydrolases_N"/>
</dbReference>
<reference evidence="1" key="1">
    <citation type="submission" date="2013-08" db="EMBL/GenBank/DDBJ databases">
        <authorList>
            <person name="Mendez C."/>
            <person name="Richter M."/>
            <person name="Ferrer M."/>
            <person name="Sanchez J."/>
        </authorList>
    </citation>
    <scope>NUCLEOTIDE SEQUENCE</scope>
</reference>
<dbReference type="GO" id="GO:0016787">
    <property type="term" value="F:hydrolase activity"/>
    <property type="evidence" value="ECO:0007669"/>
    <property type="project" value="UniProtKB-KW"/>
</dbReference>
<dbReference type="GO" id="GO:0051603">
    <property type="term" value="P:proteolysis involved in protein catabolic process"/>
    <property type="evidence" value="ECO:0007669"/>
    <property type="project" value="InterPro"/>
</dbReference>
<dbReference type="Gene3D" id="3.60.20.10">
    <property type="entry name" value="Glutamine Phosphoribosylpyrophosphate, subunit 1, domain 1"/>
    <property type="match status" value="1"/>
</dbReference>
<feature type="non-terminal residue" evidence="1">
    <location>
        <position position="1"/>
    </location>
</feature>
<keyword evidence="1" id="KW-0647">Proteasome</keyword>
<sequence>VEPGASFLGYKADAIGSGKKIAEDILVKEYNDDLSDQDAIALGLKIIGKSTDGKKLQSNNVEVATIEKGKGYSNFSTEQIEKYL</sequence>
<dbReference type="InterPro" id="IPR001353">
    <property type="entry name" value="Proteasome_sua/b"/>
</dbReference>
<dbReference type="EC" id="3.4.25.-" evidence="1"/>
<dbReference type="GO" id="GO:0005839">
    <property type="term" value="C:proteasome core complex"/>
    <property type="evidence" value="ECO:0007669"/>
    <property type="project" value="InterPro"/>
</dbReference>
<gene>
    <name evidence="1" type="ORF">B2A_07623</name>
</gene>
<dbReference type="Pfam" id="PF00227">
    <property type="entry name" value="Proteasome"/>
    <property type="match status" value="1"/>
</dbReference>
<organism evidence="1">
    <name type="scientific">mine drainage metagenome</name>
    <dbReference type="NCBI Taxonomy" id="410659"/>
    <lineage>
        <taxon>unclassified sequences</taxon>
        <taxon>metagenomes</taxon>
        <taxon>ecological metagenomes</taxon>
    </lineage>
</organism>
<keyword evidence="1" id="KW-0378">Hydrolase</keyword>
<dbReference type="AlphaFoldDB" id="T0ZMM6"/>
<name>T0ZMM6_9ZZZZ</name>
<comment type="caution">
    <text evidence="1">The sequence shown here is derived from an EMBL/GenBank/DDBJ whole genome shotgun (WGS) entry which is preliminary data.</text>
</comment>
<proteinExistence type="predicted"/>
<dbReference type="SUPFAM" id="SSF56235">
    <property type="entry name" value="N-terminal nucleophile aminohydrolases (Ntn hydrolases)"/>
    <property type="match status" value="1"/>
</dbReference>
<evidence type="ECO:0000313" key="1">
    <source>
        <dbReference type="EMBL" id="EQD49591.1"/>
    </source>
</evidence>
<dbReference type="EMBL" id="AUZZ01005466">
    <property type="protein sequence ID" value="EQD49591.1"/>
    <property type="molecule type" value="Genomic_DNA"/>
</dbReference>
<protein>
    <submittedName>
        <fullName evidence="1">Proteasome, alpha and beta subunits</fullName>
        <ecNumber evidence="1">3.4.25.-</ecNumber>
    </submittedName>
</protein>
<reference evidence="1" key="2">
    <citation type="journal article" date="2014" name="ISME J.">
        <title>Microbial stratification in low pH oxic and suboxic macroscopic growths along an acid mine drainage.</title>
        <authorList>
            <person name="Mendez-Garcia C."/>
            <person name="Mesa V."/>
            <person name="Sprenger R.R."/>
            <person name="Richter M."/>
            <person name="Diez M.S."/>
            <person name="Solano J."/>
            <person name="Bargiela R."/>
            <person name="Golyshina O.V."/>
            <person name="Manteca A."/>
            <person name="Ramos J.L."/>
            <person name="Gallego J.R."/>
            <person name="Llorente I."/>
            <person name="Martins Dos Santos V.A."/>
            <person name="Jensen O.N."/>
            <person name="Pelaez A.I."/>
            <person name="Sanchez J."/>
            <person name="Ferrer M."/>
        </authorList>
    </citation>
    <scope>NUCLEOTIDE SEQUENCE</scope>
</reference>